<dbReference type="InterPro" id="IPR015424">
    <property type="entry name" value="PyrdxlP-dep_Trfase"/>
</dbReference>
<dbReference type="Gene3D" id="3.90.1150.10">
    <property type="entry name" value="Aspartate Aminotransferase, domain 1"/>
    <property type="match status" value="1"/>
</dbReference>
<organism evidence="6 7">
    <name type="scientific">Moorena producens (strain JHB)</name>
    <dbReference type="NCBI Taxonomy" id="1454205"/>
    <lineage>
        <taxon>Bacteria</taxon>
        <taxon>Bacillati</taxon>
        <taxon>Cyanobacteriota</taxon>
        <taxon>Cyanophyceae</taxon>
        <taxon>Coleofasciculales</taxon>
        <taxon>Coleofasciculaceae</taxon>
        <taxon>Moorena</taxon>
    </lineage>
</organism>
<evidence type="ECO:0000256" key="3">
    <source>
        <dbReference type="ARBA" id="ARBA00022679"/>
    </source>
</evidence>
<keyword evidence="4 5" id="KW-0663">Pyridoxal phosphate</keyword>
<dbReference type="InterPro" id="IPR015421">
    <property type="entry name" value="PyrdxlP-dep_Trfase_major"/>
</dbReference>
<evidence type="ECO:0000313" key="6">
    <source>
        <dbReference type="EMBL" id="AOY84465.2"/>
    </source>
</evidence>
<dbReference type="EMBL" id="CP017708">
    <property type="protein sequence ID" value="AOY84465.2"/>
    <property type="molecule type" value="Genomic_DNA"/>
</dbReference>
<accession>A0A1D9GAH1</accession>
<dbReference type="InterPro" id="IPR005814">
    <property type="entry name" value="Aminotrans_3"/>
</dbReference>
<name>A0A1D9GAH1_MOOP1</name>
<evidence type="ECO:0000256" key="2">
    <source>
        <dbReference type="ARBA" id="ARBA00022576"/>
    </source>
</evidence>
<dbReference type="GO" id="GO:0030170">
    <property type="term" value="F:pyridoxal phosphate binding"/>
    <property type="evidence" value="ECO:0007669"/>
    <property type="project" value="InterPro"/>
</dbReference>
<evidence type="ECO:0000256" key="1">
    <source>
        <dbReference type="ARBA" id="ARBA00001933"/>
    </source>
</evidence>
<comment type="cofactor">
    <cofactor evidence="1">
        <name>pyridoxal 5'-phosphate</name>
        <dbReference type="ChEBI" id="CHEBI:597326"/>
    </cofactor>
</comment>
<dbReference type="AlphaFoldDB" id="A0A1D9GAH1"/>
<evidence type="ECO:0000256" key="5">
    <source>
        <dbReference type="RuleBase" id="RU003560"/>
    </source>
</evidence>
<dbReference type="Proteomes" id="UP000176944">
    <property type="component" value="Chromosome"/>
</dbReference>
<keyword evidence="2 6" id="KW-0032">Aminotransferase</keyword>
<sequence length="507" mass="57021">MTEINQGSSKTAEEWCGNSTEMSLHQGIKINSVLDKERLDSPTTIDSQALREIDQEYLCWGDTVHYQERPIIVTGCKGGLVFDDEGKSYIDTGMWHSSCNFGYRNPEIESEVTKQLHTLPQANGDFLHREKLLIAKQVVDAMYERTGVKGRVSFNVGGALVVEDALKIIRKNTRKNKVAVMMGGYHGRSLGTLNLSSSHRYRQYFNEFSERAVMFPFANCAQCFYEKERETCDLYCESMIRKAFSNEFYGIASETSSEVGAIVVEPCQGRGYTIPPRDFFKGFISELRQKHGLLVFDDEIQVGMYRTGKLFAFEHFGFVPDIITLSKSFTNGLSPVSLVWAREDLVAPDFFTPGHAHSNFANHPLGTAAALATWRYMLAQDYERSVPAKGLYFLSKLKELQARHSCVYSVDGLGLILNMVFADEKGIPYKGSAKLAASIAQDNDFIWKDQSWRMILQTGGYDLNVLKFAPYLDISYEEIDCTIGVLDQVLHKLDILLCPTPETAGAI</sequence>
<protein>
    <submittedName>
        <fullName evidence="6">Aspartate aminotransferase family protein</fullName>
    </submittedName>
</protein>
<dbReference type="PROSITE" id="PS00600">
    <property type="entry name" value="AA_TRANSFER_CLASS_3"/>
    <property type="match status" value="1"/>
</dbReference>
<dbReference type="InterPro" id="IPR015422">
    <property type="entry name" value="PyrdxlP-dep_Trfase_small"/>
</dbReference>
<reference evidence="7" key="1">
    <citation type="submission" date="2016-10" db="EMBL/GenBank/DDBJ databases">
        <title>Comparative genomics uncovers the prolific and rare metabolic potential of the cyanobacterial genus Moorea.</title>
        <authorList>
            <person name="Leao T."/>
            <person name="Castelao G."/>
            <person name="Korobeynikov A."/>
            <person name="Monroe E.A."/>
            <person name="Podell S."/>
            <person name="Glukhov E."/>
            <person name="Allen E."/>
            <person name="Gerwick W.H."/>
            <person name="Gerwick L."/>
        </authorList>
    </citation>
    <scope>NUCLEOTIDE SEQUENCE [LARGE SCALE GENOMIC DNA]</scope>
    <source>
        <strain evidence="7">JHB</strain>
    </source>
</reference>
<dbReference type="Gene3D" id="3.40.640.10">
    <property type="entry name" value="Type I PLP-dependent aspartate aminotransferase-like (Major domain)"/>
    <property type="match status" value="1"/>
</dbReference>
<evidence type="ECO:0000256" key="4">
    <source>
        <dbReference type="ARBA" id="ARBA00022898"/>
    </source>
</evidence>
<dbReference type="SUPFAM" id="SSF53383">
    <property type="entry name" value="PLP-dependent transferases"/>
    <property type="match status" value="1"/>
</dbReference>
<dbReference type="PANTHER" id="PTHR11986:SF79">
    <property type="entry name" value="ACETYLORNITHINE AMINOTRANSFERASE, MITOCHONDRIAL"/>
    <property type="match status" value="1"/>
</dbReference>
<evidence type="ECO:0000313" key="7">
    <source>
        <dbReference type="Proteomes" id="UP000176944"/>
    </source>
</evidence>
<gene>
    <name evidence="6" type="ORF">BJP36_01885</name>
</gene>
<dbReference type="InterPro" id="IPR050103">
    <property type="entry name" value="Class-III_PLP-dep_AT"/>
</dbReference>
<dbReference type="PIRSF" id="PIRSF000521">
    <property type="entry name" value="Transaminase_4ab_Lys_Orn"/>
    <property type="match status" value="1"/>
</dbReference>
<dbReference type="GO" id="GO:0008483">
    <property type="term" value="F:transaminase activity"/>
    <property type="evidence" value="ECO:0007669"/>
    <property type="project" value="UniProtKB-KW"/>
</dbReference>
<proteinExistence type="inferred from homology"/>
<dbReference type="CDD" id="cd00610">
    <property type="entry name" value="OAT_like"/>
    <property type="match status" value="1"/>
</dbReference>
<comment type="similarity">
    <text evidence="5">Belongs to the class-III pyridoxal-phosphate-dependent aminotransferase family.</text>
</comment>
<dbReference type="InterPro" id="IPR049704">
    <property type="entry name" value="Aminotrans_3_PPA_site"/>
</dbReference>
<keyword evidence="3" id="KW-0808">Transferase</keyword>
<dbReference type="GO" id="GO:0042802">
    <property type="term" value="F:identical protein binding"/>
    <property type="evidence" value="ECO:0007669"/>
    <property type="project" value="TreeGrafter"/>
</dbReference>
<dbReference type="Pfam" id="PF00202">
    <property type="entry name" value="Aminotran_3"/>
    <property type="match status" value="1"/>
</dbReference>
<dbReference type="PANTHER" id="PTHR11986">
    <property type="entry name" value="AMINOTRANSFERASE CLASS III"/>
    <property type="match status" value="1"/>
</dbReference>